<comment type="function">
    <text evidence="4">Causes loosening and extension of plant cell walls by disrupting non-covalent bonding between cellulose microfibrils and matrix glucans. No enzymatic activity has been found.</text>
</comment>
<gene>
    <name evidence="6" type="ORF">Slati_3323200</name>
</gene>
<evidence type="ECO:0000259" key="5">
    <source>
        <dbReference type="PROSITE" id="PS50842"/>
    </source>
</evidence>
<dbReference type="InterPro" id="IPR036908">
    <property type="entry name" value="RlpA-like_sf"/>
</dbReference>
<comment type="subcellular location">
    <subcellularLocation>
        <location evidence="4">Secreted</location>
        <location evidence="4">Cell wall</location>
    </subcellularLocation>
    <subcellularLocation>
        <location evidence="4">Membrane</location>
        <topology evidence="4">Peripheral membrane protein</topology>
    </subcellularLocation>
</comment>
<dbReference type="SUPFAM" id="SSF50685">
    <property type="entry name" value="Barwin-like endoglucanases"/>
    <property type="match status" value="1"/>
</dbReference>
<dbReference type="InterPro" id="IPR002963">
    <property type="entry name" value="Expansin"/>
</dbReference>
<evidence type="ECO:0000256" key="4">
    <source>
        <dbReference type="RuleBase" id="RU365023"/>
    </source>
</evidence>
<dbReference type="Gene3D" id="2.40.40.10">
    <property type="entry name" value="RlpA-like domain"/>
    <property type="match status" value="1"/>
</dbReference>
<comment type="similarity">
    <text evidence="4">Belongs to the expansin family. Expansin A subfamily.</text>
</comment>
<dbReference type="Pfam" id="PF03330">
    <property type="entry name" value="DPBB_1"/>
    <property type="match status" value="1"/>
</dbReference>
<protein>
    <recommendedName>
        <fullName evidence="4">Expansin</fullName>
    </recommendedName>
</protein>
<proteinExistence type="inferred from homology"/>
<dbReference type="GO" id="GO:0009664">
    <property type="term" value="P:plant-type cell wall organization"/>
    <property type="evidence" value="ECO:0007669"/>
    <property type="project" value="InterPro"/>
</dbReference>
<evidence type="ECO:0000313" key="6">
    <source>
        <dbReference type="EMBL" id="KAL0423003.1"/>
    </source>
</evidence>
<dbReference type="SMART" id="SM00837">
    <property type="entry name" value="DPBB_1"/>
    <property type="match status" value="1"/>
</dbReference>
<reference evidence="6" key="2">
    <citation type="journal article" date="2024" name="Plant">
        <title>Genomic evolution and insights into agronomic trait innovations of Sesamum species.</title>
        <authorList>
            <person name="Miao H."/>
            <person name="Wang L."/>
            <person name="Qu L."/>
            <person name="Liu H."/>
            <person name="Sun Y."/>
            <person name="Le M."/>
            <person name="Wang Q."/>
            <person name="Wei S."/>
            <person name="Zheng Y."/>
            <person name="Lin W."/>
            <person name="Duan Y."/>
            <person name="Cao H."/>
            <person name="Xiong S."/>
            <person name="Wang X."/>
            <person name="Wei L."/>
            <person name="Li C."/>
            <person name="Ma Q."/>
            <person name="Ju M."/>
            <person name="Zhao R."/>
            <person name="Li G."/>
            <person name="Mu C."/>
            <person name="Tian Q."/>
            <person name="Mei H."/>
            <person name="Zhang T."/>
            <person name="Gao T."/>
            <person name="Zhang H."/>
        </authorList>
    </citation>
    <scope>NUCLEOTIDE SEQUENCE</scope>
    <source>
        <strain evidence="6">KEN1</strain>
    </source>
</reference>
<evidence type="ECO:0000256" key="3">
    <source>
        <dbReference type="ARBA" id="ARBA00023316"/>
    </source>
</evidence>
<name>A0AAW2V252_9LAMI</name>
<dbReference type="AlphaFoldDB" id="A0AAW2V252"/>
<keyword evidence="2" id="KW-0732">Signal</keyword>
<dbReference type="PROSITE" id="PS50842">
    <property type="entry name" value="EXPANSIN_EG45"/>
    <property type="match status" value="1"/>
</dbReference>
<dbReference type="GO" id="GO:0016020">
    <property type="term" value="C:membrane"/>
    <property type="evidence" value="ECO:0007669"/>
    <property type="project" value="UniProtKB-SubCell"/>
</dbReference>
<dbReference type="GO" id="GO:0005576">
    <property type="term" value="C:extracellular region"/>
    <property type="evidence" value="ECO:0007669"/>
    <property type="project" value="InterPro"/>
</dbReference>
<organism evidence="6">
    <name type="scientific">Sesamum latifolium</name>
    <dbReference type="NCBI Taxonomy" id="2727402"/>
    <lineage>
        <taxon>Eukaryota</taxon>
        <taxon>Viridiplantae</taxon>
        <taxon>Streptophyta</taxon>
        <taxon>Embryophyta</taxon>
        <taxon>Tracheophyta</taxon>
        <taxon>Spermatophyta</taxon>
        <taxon>Magnoliopsida</taxon>
        <taxon>eudicotyledons</taxon>
        <taxon>Gunneridae</taxon>
        <taxon>Pentapetalae</taxon>
        <taxon>asterids</taxon>
        <taxon>lamiids</taxon>
        <taxon>Lamiales</taxon>
        <taxon>Pedaliaceae</taxon>
        <taxon>Sesamum</taxon>
    </lineage>
</organism>
<feature type="domain" description="Expansin-like EG45" evidence="5">
    <location>
        <begin position="4"/>
        <end position="106"/>
    </location>
</feature>
<keyword evidence="1 4" id="KW-0964">Secreted</keyword>
<dbReference type="CDD" id="cd22274">
    <property type="entry name" value="DPBB_EXPA_N"/>
    <property type="match status" value="1"/>
</dbReference>
<keyword evidence="3 4" id="KW-0961">Cell wall biogenesis/degradation</keyword>
<reference evidence="6" key="1">
    <citation type="submission" date="2020-06" db="EMBL/GenBank/DDBJ databases">
        <authorList>
            <person name="Li T."/>
            <person name="Hu X."/>
            <person name="Zhang T."/>
            <person name="Song X."/>
            <person name="Zhang H."/>
            <person name="Dai N."/>
            <person name="Sheng W."/>
            <person name="Hou X."/>
            <person name="Wei L."/>
        </authorList>
    </citation>
    <scope>NUCLEOTIDE SEQUENCE</scope>
    <source>
        <strain evidence="6">KEN1</strain>
        <tissue evidence="6">Leaf</tissue>
    </source>
</reference>
<dbReference type="InterPro" id="IPR009009">
    <property type="entry name" value="RlpA-like_DPBB"/>
</dbReference>
<sequence>MHAEGACGFGDLHKTSYGKYSTGLSGMLFNRGSSCGACFEVRCADNMLWCQQRSPSIVLSATDFCPPNYGVPADYGGWCNFPRAHFQMPEAAFSLIAQQKADIVSV</sequence>
<dbReference type="PANTHER" id="PTHR31867">
    <property type="entry name" value="EXPANSIN-A15"/>
    <property type="match status" value="1"/>
</dbReference>
<dbReference type="PRINTS" id="PR01226">
    <property type="entry name" value="EXPANSIN"/>
</dbReference>
<accession>A0AAW2V252</accession>
<dbReference type="InterPro" id="IPR007112">
    <property type="entry name" value="Expansin/allergen_DPBB_dom"/>
</dbReference>
<evidence type="ECO:0000256" key="2">
    <source>
        <dbReference type="ARBA" id="ARBA00022729"/>
    </source>
</evidence>
<dbReference type="PRINTS" id="PR01225">
    <property type="entry name" value="EXPANSNFAMLY"/>
</dbReference>
<dbReference type="InterPro" id="IPR007118">
    <property type="entry name" value="Expan_Lol_pI"/>
</dbReference>
<comment type="caution">
    <text evidence="6">The sequence shown here is derived from an EMBL/GenBank/DDBJ whole genome shotgun (WGS) entry which is preliminary data.</text>
</comment>
<dbReference type="EMBL" id="JACGWN010000011">
    <property type="protein sequence ID" value="KAL0423003.1"/>
    <property type="molecule type" value="Genomic_DNA"/>
</dbReference>
<evidence type="ECO:0000256" key="1">
    <source>
        <dbReference type="ARBA" id="ARBA00022525"/>
    </source>
</evidence>
<keyword evidence="4" id="KW-0134">Cell wall</keyword>